<comment type="caution">
    <text evidence="1">The sequence shown here is derived from an EMBL/GenBank/DDBJ whole genome shotgun (WGS) entry which is preliminary data.</text>
</comment>
<dbReference type="eggNOG" id="arCOG03839">
    <property type="taxonomic scope" value="Archaea"/>
</dbReference>
<dbReference type="InParanoid" id="M0D0Y7"/>
<reference evidence="1 2" key="1">
    <citation type="journal article" date="2014" name="PLoS Genet.">
        <title>Phylogenetically driven sequencing of extremely halophilic archaea reveals strategies for static and dynamic osmo-response.</title>
        <authorList>
            <person name="Becker E.A."/>
            <person name="Seitzer P.M."/>
            <person name="Tritt A."/>
            <person name="Larsen D."/>
            <person name="Krusor M."/>
            <person name="Yao A.I."/>
            <person name="Wu D."/>
            <person name="Madern D."/>
            <person name="Eisen J.A."/>
            <person name="Darling A.E."/>
            <person name="Facciotti M.T."/>
        </authorList>
    </citation>
    <scope>NUCLEOTIDE SEQUENCE [LARGE SCALE GENOMIC DNA]</scope>
    <source>
        <strain evidence="1 2">JCM 14848</strain>
    </source>
</reference>
<dbReference type="EMBL" id="AOIV01000034">
    <property type="protein sequence ID" value="ELZ29100.1"/>
    <property type="molecule type" value="Genomic_DNA"/>
</dbReference>
<keyword evidence="2" id="KW-1185">Reference proteome</keyword>
<dbReference type="AlphaFoldDB" id="M0D0Y7"/>
<dbReference type="Proteomes" id="UP000011513">
    <property type="component" value="Unassembled WGS sequence"/>
</dbReference>
<evidence type="ECO:0000313" key="2">
    <source>
        <dbReference type="Proteomes" id="UP000011513"/>
    </source>
</evidence>
<gene>
    <name evidence="1" type="ORF">C474_13554</name>
</gene>
<evidence type="ECO:0000313" key="1">
    <source>
        <dbReference type="EMBL" id="ELZ29100.1"/>
    </source>
</evidence>
<accession>M0D0Y7</accession>
<organism evidence="1 2">
    <name type="scientific">Halogeometricum pallidum JCM 14848</name>
    <dbReference type="NCBI Taxonomy" id="1227487"/>
    <lineage>
        <taxon>Archaea</taxon>
        <taxon>Methanobacteriati</taxon>
        <taxon>Methanobacteriota</taxon>
        <taxon>Stenosarchaea group</taxon>
        <taxon>Halobacteria</taxon>
        <taxon>Halobacteriales</taxon>
        <taxon>Haloferacaceae</taxon>
        <taxon>Halogeometricum</taxon>
    </lineage>
</organism>
<sequence>MISQNRLRVLARKLGVRQGYAEKNYVNSWLLWGIFTSNYGENLIGLVIGVVRSVERCLCSIH</sequence>
<protein>
    <submittedName>
        <fullName evidence="1">Uncharacterized protein</fullName>
    </submittedName>
</protein>
<proteinExistence type="predicted"/>
<name>M0D0Y7_HALPD</name>